<dbReference type="EnsemblMetazoa" id="GPPI031761-RA">
    <property type="protein sequence ID" value="GPPI031761-PA"/>
    <property type="gene ID" value="GPPI031761"/>
</dbReference>
<dbReference type="PANTHER" id="PTHR47219:SF13">
    <property type="entry name" value="RUN AND TBC1 DOMAIN-CONTAINING PROTEIN 3"/>
    <property type="match status" value="1"/>
</dbReference>
<keyword evidence="1" id="KW-0812">Transmembrane</keyword>
<keyword evidence="1" id="KW-1133">Transmembrane helix</keyword>
<reference evidence="4" key="1">
    <citation type="submission" date="2015-01" db="EMBL/GenBank/DDBJ databases">
        <authorList>
            <person name="Aksoy S."/>
            <person name="Warren W."/>
            <person name="Wilson R.K."/>
        </authorList>
    </citation>
    <scope>NUCLEOTIDE SEQUENCE [LARGE SCALE GENOMIC DNA]</scope>
    <source>
        <strain evidence="4">IAEA</strain>
    </source>
</reference>
<dbReference type="GO" id="GO:0005096">
    <property type="term" value="F:GTPase activator activity"/>
    <property type="evidence" value="ECO:0007669"/>
    <property type="project" value="TreeGrafter"/>
</dbReference>
<evidence type="ECO:0000259" key="2">
    <source>
        <dbReference type="PROSITE" id="PS50086"/>
    </source>
</evidence>
<proteinExistence type="predicted"/>
<sequence>MEEENAFWMMATIGEDLLPASYYSSTLLGIQVDQRVMQTLIASYLTAVDETLRRHDIERSLITLHWFLTLFANVVHMKILLHIVLFQLTLGMLKMKEKELHNLENSAQICNSLSDIPGEVYDVEILFKIALDVGGSLSQTVIDTHRRRHLTYLMADQGGLVDNPEAVPNLPKQHLARRQERKSKSILETLLFRGHNALN</sequence>
<dbReference type="SUPFAM" id="SSF47923">
    <property type="entry name" value="Ypt/Rab-GAP domain of gyp1p"/>
    <property type="match status" value="1"/>
</dbReference>
<keyword evidence="4" id="KW-1185">Reference proteome</keyword>
<dbReference type="PANTHER" id="PTHR47219">
    <property type="entry name" value="RAB GTPASE-ACTIVATING PROTEIN 1-LIKE"/>
    <property type="match status" value="1"/>
</dbReference>
<dbReference type="VEuPathDB" id="VectorBase:GPPI031761"/>
<organism evidence="3 4">
    <name type="scientific">Glossina palpalis gambiensis</name>
    <dbReference type="NCBI Taxonomy" id="67801"/>
    <lineage>
        <taxon>Eukaryota</taxon>
        <taxon>Metazoa</taxon>
        <taxon>Ecdysozoa</taxon>
        <taxon>Arthropoda</taxon>
        <taxon>Hexapoda</taxon>
        <taxon>Insecta</taxon>
        <taxon>Pterygota</taxon>
        <taxon>Neoptera</taxon>
        <taxon>Endopterygota</taxon>
        <taxon>Diptera</taxon>
        <taxon>Brachycera</taxon>
        <taxon>Muscomorpha</taxon>
        <taxon>Hippoboscoidea</taxon>
        <taxon>Glossinidae</taxon>
        <taxon>Glossina</taxon>
    </lineage>
</organism>
<protein>
    <recommendedName>
        <fullName evidence="2">Rab-GAP TBC domain-containing protein</fullName>
    </recommendedName>
</protein>
<accession>A0A1B0BJ03</accession>
<evidence type="ECO:0000256" key="1">
    <source>
        <dbReference type="SAM" id="Phobius"/>
    </source>
</evidence>
<dbReference type="Pfam" id="PF00566">
    <property type="entry name" value="RabGAP-TBC"/>
    <property type="match status" value="1"/>
</dbReference>
<dbReference type="GO" id="GO:0031267">
    <property type="term" value="F:small GTPase binding"/>
    <property type="evidence" value="ECO:0007669"/>
    <property type="project" value="TreeGrafter"/>
</dbReference>
<dbReference type="AlphaFoldDB" id="A0A1B0BJ03"/>
<dbReference type="FunFam" id="1.10.472.80:FF:000012">
    <property type="entry name" value="Small G protein signaling modulator 3"/>
    <property type="match status" value="1"/>
</dbReference>
<dbReference type="InterPro" id="IPR000195">
    <property type="entry name" value="Rab-GAP-TBC_dom"/>
</dbReference>
<dbReference type="Proteomes" id="UP000092460">
    <property type="component" value="Unassembled WGS sequence"/>
</dbReference>
<dbReference type="InterPro" id="IPR035969">
    <property type="entry name" value="Rab-GAP_TBC_sf"/>
</dbReference>
<evidence type="ECO:0000313" key="4">
    <source>
        <dbReference type="Proteomes" id="UP000092460"/>
    </source>
</evidence>
<reference evidence="3" key="2">
    <citation type="submission" date="2020-05" db="UniProtKB">
        <authorList>
            <consortium name="EnsemblMetazoa"/>
        </authorList>
    </citation>
    <scope>IDENTIFICATION</scope>
    <source>
        <strain evidence="3">IAEA</strain>
    </source>
</reference>
<dbReference type="InterPro" id="IPR050302">
    <property type="entry name" value="Rab_GAP_TBC_domain"/>
</dbReference>
<feature type="transmembrane region" description="Helical" evidence="1">
    <location>
        <begin position="64"/>
        <end position="88"/>
    </location>
</feature>
<evidence type="ECO:0000313" key="3">
    <source>
        <dbReference type="EnsemblMetazoa" id="GPPI031761-PA"/>
    </source>
</evidence>
<dbReference type="PROSITE" id="PS50086">
    <property type="entry name" value="TBC_RABGAP"/>
    <property type="match status" value="1"/>
</dbReference>
<dbReference type="Gene3D" id="1.10.472.80">
    <property type="entry name" value="Ypt/Rab-GAP domain of gyp1p, domain 3"/>
    <property type="match status" value="1"/>
</dbReference>
<feature type="domain" description="Rab-GAP TBC" evidence="2">
    <location>
        <begin position="1"/>
        <end position="91"/>
    </location>
</feature>
<name>A0A1B0BJ03_9MUSC</name>
<keyword evidence="1" id="KW-0472">Membrane</keyword>
<dbReference type="EMBL" id="JXJN01015305">
    <property type="status" value="NOT_ANNOTATED_CDS"/>
    <property type="molecule type" value="Genomic_DNA"/>
</dbReference>
<dbReference type="STRING" id="67801.A0A1B0BJ03"/>